<name>A0A8S8ZSB4_SORMA</name>
<dbReference type="Proteomes" id="UP000433876">
    <property type="component" value="Unassembled WGS sequence"/>
</dbReference>
<feature type="region of interest" description="Disordered" evidence="1">
    <location>
        <begin position="1"/>
        <end position="25"/>
    </location>
</feature>
<proteinExistence type="predicted"/>
<organism evidence="2 3">
    <name type="scientific">Sordaria macrospora</name>
    <dbReference type="NCBI Taxonomy" id="5147"/>
    <lineage>
        <taxon>Eukaryota</taxon>
        <taxon>Fungi</taxon>
        <taxon>Dikarya</taxon>
        <taxon>Ascomycota</taxon>
        <taxon>Pezizomycotina</taxon>
        <taxon>Sordariomycetes</taxon>
        <taxon>Sordariomycetidae</taxon>
        <taxon>Sordariales</taxon>
        <taxon>Sordariaceae</taxon>
        <taxon>Sordaria</taxon>
    </lineage>
</organism>
<comment type="caution">
    <text evidence="2">The sequence shown here is derived from an EMBL/GenBank/DDBJ whole genome shotgun (WGS) entry which is preliminary data.</text>
</comment>
<evidence type="ECO:0000256" key="1">
    <source>
        <dbReference type="SAM" id="MobiDB-lite"/>
    </source>
</evidence>
<dbReference type="AlphaFoldDB" id="A0A8S8ZSB4"/>
<protein>
    <submittedName>
        <fullName evidence="2">Uncharacterized protein</fullName>
    </submittedName>
</protein>
<accession>A0A8S8ZSB4</accession>
<sequence>MSSSNSITNTTSSSTIGGTSSLSTTPKTSFFIHNIASTTSTYKPTTDVAHKTFANSPGCIYPGRQPKFTEHFEYSEWKDMSSVVDHSKHF</sequence>
<reference evidence="2 3" key="1">
    <citation type="submission" date="2017-07" db="EMBL/GenBank/DDBJ databases">
        <title>Genome sequence of the Sordaria macrospora wild type strain R19027.</title>
        <authorList>
            <person name="Nowrousian M."/>
            <person name="Teichert I."/>
            <person name="Kueck U."/>
        </authorList>
    </citation>
    <scope>NUCLEOTIDE SEQUENCE [LARGE SCALE GENOMIC DNA]</scope>
    <source>
        <strain evidence="2 3">R19027</strain>
        <tissue evidence="2">Mycelium</tissue>
    </source>
</reference>
<evidence type="ECO:0000313" key="2">
    <source>
        <dbReference type="EMBL" id="KAA8632359.1"/>
    </source>
</evidence>
<gene>
    <name evidence="2" type="ORF">SMACR_00104</name>
</gene>
<dbReference type="EMBL" id="NMPR01000056">
    <property type="protein sequence ID" value="KAA8632359.1"/>
    <property type="molecule type" value="Genomic_DNA"/>
</dbReference>
<dbReference type="VEuPathDB" id="FungiDB:SMAC_00104"/>
<dbReference type="OMA" id="HFEYSEW"/>
<evidence type="ECO:0000313" key="3">
    <source>
        <dbReference type="Proteomes" id="UP000433876"/>
    </source>
</evidence>